<dbReference type="InterPro" id="IPR051840">
    <property type="entry name" value="NifX/NifY_domain"/>
</dbReference>
<accession>Q0RAV9</accession>
<keyword evidence="5" id="KW-1185">Reference proteome</keyword>
<dbReference type="GO" id="GO:0051540">
    <property type="term" value="F:metal cluster binding"/>
    <property type="evidence" value="ECO:0007669"/>
    <property type="project" value="InterPro"/>
</dbReference>
<evidence type="ECO:0000313" key="5">
    <source>
        <dbReference type="Proteomes" id="UP000000657"/>
    </source>
</evidence>
<dbReference type="PANTHER" id="PTHR33937">
    <property type="entry name" value="IRON-MOLYBDENUM PROTEIN-RELATED-RELATED"/>
    <property type="match status" value="1"/>
</dbReference>
<dbReference type="STRING" id="326424.FRAAL6808"/>
<dbReference type="NCBIfam" id="TIGR02663">
    <property type="entry name" value="nifX"/>
    <property type="match status" value="1"/>
</dbReference>
<dbReference type="Pfam" id="PF02579">
    <property type="entry name" value="Nitro_FeMo-Co"/>
    <property type="match status" value="1"/>
</dbReference>
<name>Q0RAV9_FRAAA</name>
<dbReference type="SMR" id="Q0RAV9"/>
<dbReference type="Proteomes" id="UP000000657">
    <property type="component" value="Chromosome"/>
</dbReference>
<dbReference type="CDD" id="cd00853">
    <property type="entry name" value="NifX"/>
    <property type="match status" value="1"/>
</dbReference>
<dbReference type="GO" id="GO:0009399">
    <property type="term" value="P:nitrogen fixation"/>
    <property type="evidence" value="ECO:0007669"/>
    <property type="project" value="InterPro"/>
</dbReference>
<keyword evidence="2" id="KW-0535">Nitrogen fixation</keyword>
<evidence type="ECO:0000313" key="4">
    <source>
        <dbReference type="EMBL" id="CAJ65431.1"/>
    </source>
</evidence>
<dbReference type="HOGENOM" id="CLU_104194_3_0_11"/>
<reference evidence="4 5" key="1">
    <citation type="journal article" date="2007" name="Genome Res.">
        <title>Genome characteristics of facultatively symbiotic Frankia sp. strains reflect host range and host plant biogeography.</title>
        <authorList>
            <person name="Normand P."/>
            <person name="Lapierre P."/>
            <person name="Tisa L.S."/>
            <person name="Gogarten J.P."/>
            <person name="Alloisio N."/>
            <person name="Bagnarol E."/>
            <person name="Bassi C.A."/>
            <person name="Berry A.M."/>
            <person name="Bickhart D.M."/>
            <person name="Choisne N."/>
            <person name="Couloux A."/>
            <person name="Cournoyer B."/>
            <person name="Cruveiller S."/>
            <person name="Daubin V."/>
            <person name="Demange N."/>
            <person name="Francino M.P."/>
            <person name="Goltsman E."/>
            <person name="Huang Y."/>
            <person name="Kopp O.R."/>
            <person name="Labarre L."/>
            <person name="Lapidus A."/>
            <person name="Lavire C."/>
            <person name="Marechal J."/>
            <person name="Martinez M."/>
            <person name="Mastronunzio J.E."/>
            <person name="Mullin B.C."/>
            <person name="Niemann J."/>
            <person name="Pujic P."/>
            <person name="Rawnsley T."/>
            <person name="Rouy Z."/>
            <person name="Schenowitz C."/>
            <person name="Sellstedt A."/>
            <person name="Tavares F."/>
            <person name="Tomkins J.P."/>
            <person name="Vallenet D."/>
            <person name="Valverde C."/>
            <person name="Wall L.G."/>
            <person name="Wang Y."/>
            <person name="Medigue C."/>
            <person name="Benson D.R."/>
        </authorList>
    </citation>
    <scope>NUCLEOTIDE SEQUENCE [LARGE SCALE GENOMIC DNA]</scope>
    <source>
        <strain evidence="5">DSM 45986 / CECT 9034 / ACN14a</strain>
    </source>
</reference>
<evidence type="ECO:0000259" key="3">
    <source>
        <dbReference type="Pfam" id="PF02579"/>
    </source>
</evidence>
<dbReference type="InterPro" id="IPR036105">
    <property type="entry name" value="DiNase_FeMo-co_biosyn_sf"/>
</dbReference>
<dbReference type="InterPro" id="IPR034169">
    <property type="entry name" value="NifX-like"/>
</dbReference>
<dbReference type="KEGG" id="fal:FRAAL6808"/>
<gene>
    <name evidence="4" type="primary">nifX</name>
    <name evidence="4" type="ordered locus">FRAAL6808</name>
</gene>
<comment type="similarity">
    <text evidence="1">Belongs to the NifX/NifY family.</text>
</comment>
<dbReference type="InterPro" id="IPR003731">
    <property type="entry name" value="Di-Nase_FeMo-co_biosynth"/>
</dbReference>
<sequence>MDQHFGWCRRFDVYEVGPEGSHLFETRLLEAASDDEQDKIESRLAAVTDCVILNIADIGGTAAAKVVKAKIHPVKVAKGTSVEDLLTRYVATLAGTPPPWLRKVLKARDPQPAAQSWTRSVAAVLKGDAA</sequence>
<proteinExistence type="inferred from homology"/>
<dbReference type="InterPro" id="IPR013480">
    <property type="entry name" value="NifX"/>
</dbReference>
<dbReference type="AlphaFoldDB" id="Q0RAV9"/>
<evidence type="ECO:0000256" key="2">
    <source>
        <dbReference type="ARBA" id="ARBA00023231"/>
    </source>
</evidence>
<organism evidence="4 5">
    <name type="scientific">Frankia alni (strain DSM 45986 / CECT 9034 / ACN14a)</name>
    <dbReference type="NCBI Taxonomy" id="326424"/>
    <lineage>
        <taxon>Bacteria</taxon>
        <taxon>Bacillati</taxon>
        <taxon>Actinomycetota</taxon>
        <taxon>Actinomycetes</taxon>
        <taxon>Frankiales</taxon>
        <taxon>Frankiaceae</taxon>
        <taxon>Frankia</taxon>
    </lineage>
</organism>
<feature type="domain" description="Dinitrogenase iron-molybdenum cofactor biosynthesis" evidence="3">
    <location>
        <begin position="2"/>
        <end position="90"/>
    </location>
</feature>
<dbReference type="SUPFAM" id="SSF53146">
    <property type="entry name" value="Nitrogenase accessory factor-like"/>
    <property type="match status" value="1"/>
</dbReference>
<evidence type="ECO:0000256" key="1">
    <source>
        <dbReference type="ARBA" id="ARBA00010285"/>
    </source>
</evidence>
<dbReference type="Gene3D" id="3.30.420.130">
    <property type="entry name" value="Dinitrogenase iron-molybdenum cofactor biosynthesis domain"/>
    <property type="match status" value="1"/>
</dbReference>
<dbReference type="PANTHER" id="PTHR33937:SF1">
    <property type="entry name" value="IRON-MOLIBDENUM COFACTOR PROCESSING PROTEIN"/>
    <property type="match status" value="1"/>
</dbReference>
<protein>
    <submittedName>
        <fullName evidence="4">NifX protein</fullName>
    </submittedName>
</protein>
<dbReference type="EMBL" id="CT573213">
    <property type="protein sequence ID" value="CAJ65431.1"/>
    <property type="molecule type" value="Genomic_DNA"/>
</dbReference>
<dbReference type="eggNOG" id="COG1433">
    <property type="taxonomic scope" value="Bacteria"/>
</dbReference>